<dbReference type="InterPro" id="IPR050812">
    <property type="entry name" value="Preph/Arog_dehydrog"/>
</dbReference>
<dbReference type="Pfam" id="PF02153">
    <property type="entry name" value="PDH_N"/>
    <property type="match status" value="1"/>
</dbReference>
<accession>A0ABS4KUZ2</accession>
<organism evidence="5 6">
    <name type="scientific">Clostridium algifaecis</name>
    <dbReference type="NCBI Taxonomy" id="1472040"/>
    <lineage>
        <taxon>Bacteria</taxon>
        <taxon>Bacillati</taxon>
        <taxon>Bacillota</taxon>
        <taxon>Clostridia</taxon>
        <taxon>Eubacteriales</taxon>
        <taxon>Clostridiaceae</taxon>
        <taxon>Clostridium</taxon>
    </lineage>
</organism>
<dbReference type="Pfam" id="PF20463">
    <property type="entry name" value="PDH_C"/>
    <property type="match status" value="1"/>
</dbReference>
<dbReference type="Proteomes" id="UP001519307">
    <property type="component" value="Unassembled WGS sequence"/>
</dbReference>
<dbReference type="Gene3D" id="3.40.50.720">
    <property type="entry name" value="NAD(P)-binding Rossmann-like Domain"/>
    <property type="match status" value="1"/>
</dbReference>
<comment type="caution">
    <text evidence="5">The sequence shown here is derived from an EMBL/GenBank/DDBJ whole genome shotgun (WGS) entry which is preliminary data.</text>
</comment>
<dbReference type="SUPFAM" id="SSF48179">
    <property type="entry name" value="6-phosphogluconate dehydrogenase C-terminal domain-like"/>
    <property type="match status" value="1"/>
</dbReference>
<protein>
    <submittedName>
        <fullName evidence="5">Prephenate dehydrogenase</fullName>
        <ecNumber evidence="5">1.3.1.12</ecNumber>
    </submittedName>
</protein>
<dbReference type="InterPro" id="IPR046826">
    <property type="entry name" value="PDH_N"/>
</dbReference>
<comment type="similarity">
    <text evidence="1">Belongs to the prephenate/arogenate dehydrogenase family.</text>
</comment>
<evidence type="ECO:0000256" key="2">
    <source>
        <dbReference type="ARBA" id="ARBA00023002"/>
    </source>
</evidence>
<dbReference type="EMBL" id="JAGGLM010000006">
    <property type="protein sequence ID" value="MBP2032664.1"/>
    <property type="molecule type" value="Genomic_DNA"/>
</dbReference>
<gene>
    <name evidence="5" type="ORF">J2Z42_001338</name>
</gene>
<dbReference type="SUPFAM" id="SSF51735">
    <property type="entry name" value="NAD(P)-binding Rossmann-fold domains"/>
    <property type="match status" value="1"/>
</dbReference>
<evidence type="ECO:0000259" key="4">
    <source>
        <dbReference type="PROSITE" id="PS51176"/>
    </source>
</evidence>
<sequence length="286" mass="32365">MLEDCDFDFKIAIVGLGLIGASYAMALKKLNAKHIIGIDKNSETLNKALHMGIIDSAYDEPGKYLKDVDFVIIALYPNDTINFIKANIQNFKTNVIITDTSGVKEMVMNSVDSFLPQSMQFIGGHPMAGREYKGIEYADEDIFKGANYIITPSKRNKKSSIDFVANMAMKFGCKNVEYISPHEHDSMIAYTSQLPHAIATALMNQNIDKKYFELFIGGSFKDATRVAFINSKLWTELFTMNSDKLIDEIEKFKKSLDRIKDDIENNNTVDLEQFFKNSSTLRKKIN</sequence>
<dbReference type="RefSeq" id="WP_245331519.1">
    <property type="nucleotide sequence ID" value="NZ_JAGGLM010000006.1"/>
</dbReference>
<name>A0ABS4KUZ2_9CLOT</name>
<dbReference type="InterPro" id="IPR036291">
    <property type="entry name" value="NAD(P)-bd_dom_sf"/>
</dbReference>
<comment type="pathway">
    <text evidence="3">Amino-acid biosynthesis.</text>
</comment>
<keyword evidence="2 5" id="KW-0560">Oxidoreductase</keyword>
<dbReference type="EC" id="1.3.1.12" evidence="5"/>
<evidence type="ECO:0000313" key="5">
    <source>
        <dbReference type="EMBL" id="MBP2032664.1"/>
    </source>
</evidence>
<dbReference type="PANTHER" id="PTHR21363:SF0">
    <property type="entry name" value="PREPHENATE DEHYDROGENASE [NADP(+)]"/>
    <property type="match status" value="1"/>
</dbReference>
<dbReference type="GO" id="GO:0008977">
    <property type="term" value="F:prephenate dehydrogenase (NAD+) activity"/>
    <property type="evidence" value="ECO:0007669"/>
    <property type="project" value="UniProtKB-EC"/>
</dbReference>
<feature type="domain" description="Prephenate/arogenate dehydrogenase" evidence="4">
    <location>
        <begin position="9"/>
        <end position="286"/>
    </location>
</feature>
<evidence type="ECO:0000256" key="1">
    <source>
        <dbReference type="ARBA" id="ARBA00007964"/>
    </source>
</evidence>
<reference evidence="5 6" key="1">
    <citation type="submission" date="2021-03" db="EMBL/GenBank/DDBJ databases">
        <title>Genomic Encyclopedia of Type Strains, Phase IV (KMG-IV): sequencing the most valuable type-strain genomes for metagenomic binning, comparative biology and taxonomic classification.</title>
        <authorList>
            <person name="Goeker M."/>
        </authorList>
    </citation>
    <scope>NUCLEOTIDE SEQUENCE [LARGE SCALE GENOMIC DNA]</scope>
    <source>
        <strain evidence="5 6">DSM 28783</strain>
    </source>
</reference>
<dbReference type="PROSITE" id="PS51176">
    <property type="entry name" value="PDH_ADH"/>
    <property type="match status" value="1"/>
</dbReference>
<keyword evidence="6" id="KW-1185">Reference proteome</keyword>
<proteinExistence type="inferred from homology"/>
<dbReference type="InterPro" id="IPR008927">
    <property type="entry name" value="6-PGluconate_DH-like_C_sf"/>
</dbReference>
<dbReference type="InterPro" id="IPR003099">
    <property type="entry name" value="Prephen_DH"/>
</dbReference>
<dbReference type="Gene3D" id="1.10.3660.10">
    <property type="entry name" value="6-phosphogluconate dehydrogenase C-terminal like domain"/>
    <property type="match status" value="1"/>
</dbReference>
<evidence type="ECO:0000256" key="3">
    <source>
        <dbReference type="ARBA" id="ARBA00029440"/>
    </source>
</evidence>
<dbReference type="InterPro" id="IPR046825">
    <property type="entry name" value="PDH_C"/>
</dbReference>
<evidence type="ECO:0000313" key="6">
    <source>
        <dbReference type="Proteomes" id="UP001519307"/>
    </source>
</evidence>
<dbReference type="PANTHER" id="PTHR21363">
    <property type="entry name" value="PREPHENATE DEHYDROGENASE"/>
    <property type="match status" value="1"/>
</dbReference>